<dbReference type="PANTHER" id="PTHR43479:SF7">
    <property type="entry name" value="TETR-FAMILY TRANSCRIPTIONAL REGULATOR"/>
    <property type="match status" value="1"/>
</dbReference>
<name>A0A345PEP0_9BACI</name>
<keyword evidence="1" id="KW-0678">Repressor</keyword>
<evidence type="ECO:0000256" key="2">
    <source>
        <dbReference type="ARBA" id="ARBA00023125"/>
    </source>
</evidence>
<dbReference type="Gene3D" id="1.10.357.10">
    <property type="entry name" value="Tetracycline Repressor, domain 2"/>
    <property type="match status" value="1"/>
</dbReference>
<reference evidence="6" key="1">
    <citation type="submission" date="2017-11" db="EMBL/GenBank/DDBJ databases">
        <authorList>
            <person name="Zhu W."/>
        </authorList>
    </citation>
    <scope>NUCLEOTIDE SEQUENCE [LARGE SCALE GENOMIC DNA]</scope>
    <source>
        <strain evidence="6">160</strain>
    </source>
</reference>
<dbReference type="Pfam" id="PF14278">
    <property type="entry name" value="TetR_C_8"/>
    <property type="match status" value="1"/>
</dbReference>
<evidence type="ECO:0000256" key="1">
    <source>
        <dbReference type="ARBA" id="ARBA00022491"/>
    </source>
</evidence>
<dbReference type="RefSeq" id="WP_114915765.1">
    <property type="nucleotide sequence ID" value="NZ_CP024848.1"/>
</dbReference>
<dbReference type="GO" id="GO:0003677">
    <property type="term" value="F:DNA binding"/>
    <property type="evidence" value="ECO:0007669"/>
    <property type="project" value="UniProtKB-UniRule"/>
</dbReference>
<evidence type="ECO:0000313" key="6">
    <source>
        <dbReference type="Proteomes" id="UP000253908"/>
    </source>
</evidence>
<keyword evidence="2 3" id="KW-0238">DNA-binding</keyword>
<dbReference type="InterPro" id="IPR050624">
    <property type="entry name" value="HTH-type_Tx_Regulator"/>
</dbReference>
<feature type="DNA-binding region" description="H-T-H motif" evidence="3">
    <location>
        <begin position="35"/>
        <end position="54"/>
    </location>
</feature>
<gene>
    <name evidence="5" type="ORF">CUC15_05855</name>
</gene>
<dbReference type="EMBL" id="CP024848">
    <property type="protein sequence ID" value="AXI08470.1"/>
    <property type="molecule type" value="Genomic_DNA"/>
</dbReference>
<feature type="domain" description="HTH tetR-type" evidence="4">
    <location>
        <begin position="12"/>
        <end position="72"/>
    </location>
</feature>
<evidence type="ECO:0000259" key="4">
    <source>
        <dbReference type="PROSITE" id="PS50977"/>
    </source>
</evidence>
<evidence type="ECO:0000256" key="3">
    <source>
        <dbReference type="PROSITE-ProRule" id="PRU00335"/>
    </source>
</evidence>
<sequence>MEDFPYLDKRVQKTKQDLYSVFFELLKQKNYAQITIKDIIQLAECSRGTFYAHYNNKDDLLNEIIHFLFKKMVKAYRSSYINKASINIQKLVDEPLNLLNHFMHYGECYQLLLGNNIQIDFRDKITDAIISLYLKEFDIQSTSDKKKVDVNLLKRYSAYGLAGLILDWIIDDFPIEPYKFSIELMKTIQYSLGTIQIKN</sequence>
<dbReference type="OrthoDB" id="9810250at2"/>
<dbReference type="KEGG" id="ocn:CUC15_05855"/>
<proteinExistence type="predicted"/>
<evidence type="ECO:0000313" key="5">
    <source>
        <dbReference type="EMBL" id="AXI08470.1"/>
    </source>
</evidence>
<keyword evidence="6" id="KW-1185">Reference proteome</keyword>
<dbReference type="Pfam" id="PF00440">
    <property type="entry name" value="TetR_N"/>
    <property type="match status" value="1"/>
</dbReference>
<dbReference type="InterPro" id="IPR039532">
    <property type="entry name" value="TetR_C_Firmicutes"/>
</dbReference>
<dbReference type="AlphaFoldDB" id="A0A345PEP0"/>
<dbReference type="SUPFAM" id="SSF46689">
    <property type="entry name" value="Homeodomain-like"/>
    <property type="match status" value="1"/>
</dbReference>
<dbReference type="PANTHER" id="PTHR43479">
    <property type="entry name" value="ACREF/ENVCD OPERON REPRESSOR-RELATED"/>
    <property type="match status" value="1"/>
</dbReference>
<dbReference type="InterPro" id="IPR009057">
    <property type="entry name" value="Homeodomain-like_sf"/>
</dbReference>
<organism evidence="5 6">
    <name type="scientific">Oceanobacillus zhaokaii</name>
    <dbReference type="NCBI Taxonomy" id="2052660"/>
    <lineage>
        <taxon>Bacteria</taxon>
        <taxon>Bacillati</taxon>
        <taxon>Bacillota</taxon>
        <taxon>Bacilli</taxon>
        <taxon>Bacillales</taxon>
        <taxon>Bacillaceae</taxon>
        <taxon>Oceanobacillus</taxon>
    </lineage>
</organism>
<accession>A0A345PEP0</accession>
<dbReference type="Proteomes" id="UP000253908">
    <property type="component" value="Chromosome"/>
</dbReference>
<dbReference type="PROSITE" id="PS50977">
    <property type="entry name" value="HTH_TETR_2"/>
    <property type="match status" value="1"/>
</dbReference>
<dbReference type="InterPro" id="IPR001647">
    <property type="entry name" value="HTH_TetR"/>
</dbReference>
<protein>
    <recommendedName>
        <fullName evidence="4">HTH tetR-type domain-containing protein</fullName>
    </recommendedName>
</protein>